<dbReference type="KEGG" id="cazo:G3A45_08355"/>
<name>A0A6P1YEW5_9FIRM</name>
<evidence type="ECO:0000256" key="1">
    <source>
        <dbReference type="ARBA" id="ARBA00023118"/>
    </source>
</evidence>
<organism evidence="3 4">
    <name type="scientific">Caloranaerobacter azorensis</name>
    <dbReference type="NCBI Taxonomy" id="116090"/>
    <lineage>
        <taxon>Bacteria</taxon>
        <taxon>Bacillati</taxon>
        <taxon>Bacillota</taxon>
        <taxon>Tissierellia</taxon>
        <taxon>Tissierellales</taxon>
        <taxon>Thermohalobacteraceae</taxon>
        <taxon>Caloranaerobacter</taxon>
    </lineage>
</organism>
<protein>
    <submittedName>
        <fullName evidence="3">Type I-B CRISPR-associated protein Cas7/Cst2/DevR</fullName>
    </submittedName>
</protein>
<dbReference type="RefSeq" id="WP_163235156.1">
    <property type="nucleotide sequence ID" value="NZ_CP048617.1"/>
</dbReference>
<comment type="function">
    <text evidence="2">CRISPR (clustered regularly interspaced short palindromic repeat) is an adaptive immune system that provides protection against mobile genetic elements (viruses, transposable elements and conjugative plasmids). CRISPR clusters contain spacers, sequences complementary to antecedent mobile elements, and target invading nucleic acids. CRISPR clusters are transcribed and processed into CRISPR RNA (crRNA).</text>
</comment>
<dbReference type="NCBIfam" id="TIGR02585">
    <property type="entry name" value="cas_Cst2_DevR"/>
    <property type="match status" value="1"/>
</dbReference>
<dbReference type="AlphaFoldDB" id="A0A6P1YEW5"/>
<proteinExistence type="predicted"/>
<evidence type="ECO:0000313" key="3">
    <source>
        <dbReference type="EMBL" id="QIB27298.1"/>
    </source>
</evidence>
<sequence>MKNIIGLLLIDTPHSALNNAGNDIGARTENTIAVKKITKKGKQGYEVYPYISAQAFRYWWRHTLSERYGWNLSPIERDKKIAFTKANPFKYEDDDVFGYMRAQSKDTVTRISPLKCSPLVSVIPTSIVDDYGVMARHEGDPVPYEHQFYSTIMEGVFSLDVDLVGRFSMINKTGYKNITDKMKEEWEKVGAIVKENVVELPKSIREKRIKDTILAIPYMYGGAKQTLHLTDVTPKFIILAEINGGNHLFMNIVQSEKGILKINFEALKEVLYDYKEDILTNVYIGKRKGFEDEIESDINIFIKQVKEERVFEKEIIFNSINTVISQFVEEIVL</sequence>
<reference evidence="3 4" key="1">
    <citation type="submission" date="2020-02" db="EMBL/GenBank/DDBJ databases">
        <title>Thermophilic hydrogen producing bacteria, Caloranaerobacter azorensis.</title>
        <authorList>
            <person name="Baek K."/>
        </authorList>
    </citation>
    <scope>NUCLEOTIDE SEQUENCE [LARGE SCALE GENOMIC DNA]</scope>
    <source>
        <strain evidence="3 4">T3-1</strain>
    </source>
</reference>
<gene>
    <name evidence="3" type="primary">cas7i</name>
    <name evidence="3" type="ORF">G3A45_08355</name>
</gene>
<keyword evidence="1" id="KW-0051">Antiviral defense</keyword>
<dbReference type="InterPro" id="IPR010154">
    <property type="entry name" value="CRISPR-assoc_Cas7/Cst2/DevR"/>
</dbReference>
<dbReference type="EMBL" id="CP048617">
    <property type="protein sequence ID" value="QIB27298.1"/>
    <property type="molecule type" value="Genomic_DNA"/>
</dbReference>
<dbReference type="Pfam" id="PF01905">
    <property type="entry name" value="DevR"/>
    <property type="match status" value="1"/>
</dbReference>
<accession>A0A6P1YEW5</accession>
<dbReference type="NCBIfam" id="TIGR01875">
    <property type="entry name" value="cas_MJ0381"/>
    <property type="match status" value="1"/>
</dbReference>
<evidence type="ECO:0000313" key="4">
    <source>
        <dbReference type="Proteomes" id="UP000464452"/>
    </source>
</evidence>
<dbReference type="InterPro" id="IPR013414">
    <property type="entry name" value="Cas7/Cst2/DevR_sub_I-B/Tneap"/>
</dbReference>
<evidence type="ECO:0000256" key="2">
    <source>
        <dbReference type="ARBA" id="ARBA00025626"/>
    </source>
</evidence>
<dbReference type="GO" id="GO:0051607">
    <property type="term" value="P:defense response to virus"/>
    <property type="evidence" value="ECO:0007669"/>
    <property type="project" value="UniProtKB-KW"/>
</dbReference>
<dbReference type="Proteomes" id="UP000464452">
    <property type="component" value="Chromosome"/>
</dbReference>